<dbReference type="Pfam" id="PF13439">
    <property type="entry name" value="Glyco_transf_4"/>
    <property type="match status" value="1"/>
</dbReference>
<keyword evidence="4" id="KW-1185">Reference proteome</keyword>
<accession>A0A4Q9R6R0</accession>
<dbReference type="GO" id="GO:1901135">
    <property type="term" value="P:carbohydrate derivative metabolic process"/>
    <property type="evidence" value="ECO:0007669"/>
    <property type="project" value="UniProtKB-ARBA"/>
</dbReference>
<dbReference type="Gene3D" id="3.40.50.2000">
    <property type="entry name" value="Glycogen Phosphorylase B"/>
    <property type="match status" value="2"/>
</dbReference>
<dbReference type="PANTHER" id="PTHR12526">
    <property type="entry name" value="GLYCOSYLTRANSFERASE"/>
    <property type="match status" value="1"/>
</dbReference>
<dbReference type="RefSeq" id="WP_131184311.1">
    <property type="nucleotide sequence ID" value="NZ_QJUO01000012.1"/>
</dbReference>
<evidence type="ECO:0000313" key="4">
    <source>
        <dbReference type="Proteomes" id="UP000292639"/>
    </source>
</evidence>
<gene>
    <name evidence="3" type="ORF">DNJ96_11675</name>
</gene>
<dbReference type="Pfam" id="PF00534">
    <property type="entry name" value="Glycos_transf_1"/>
    <property type="match status" value="1"/>
</dbReference>
<evidence type="ECO:0000313" key="3">
    <source>
        <dbReference type="EMBL" id="TBU95730.1"/>
    </source>
</evidence>
<reference evidence="3 4" key="1">
    <citation type="submission" date="2018-06" db="EMBL/GenBank/DDBJ databases">
        <title>Three novel Pseudomonas species isolated from symptomatic oak.</title>
        <authorList>
            <person name="Bueno-Gonzalez V."/>
            <person name="Brady C."/>
        </authorList>
    </citation>
    <scope>NUCLEOTIDE SEQUENCE [LARGE SCALE GENOMIC DNA]</scope>
    <source>
        <strain evidence="3 4">P17C</strain>
    </source>
</reference>
<organism evidence="3 4">
    <name type="scientific">Stutzerimonas kirkiae</name>
    <dbReference type="NCBI Taxonomy" id="2211392"/>
    <lineage>
        <taxon>Bacteria</taxon>
        <taxon>Pseudomonadati</taxon>
        <taxon>Pseudomonadota</taxon>
        <taxon>Gammaproteobacteria</taxon>
        <taxon>Pseudomonadales</taxon>
        <taxon>Pseudomonadaceae</taxon>
        <taxon>Stutzerimonas</taxon>
    </lineage>
</organism>
<dbReference type="Proteomes" id="UP000292639">
    <property type="component" value="Unassembled WGS sequence"/>
</dbReference>
<dbReference type="EMBL" id="QJUP01000015">
    <property type="protein sequence ID" value="TBU95730.1"/>
    <property type="molecule type" value="Genomic_DNA"/>
</dbReference>
<dbReference type="InterPro" id="IPR028098">
    <property type="entry name" value="Glyco_trans_4-like_N"/>
</dbReference>
<feature type="domain" description="Glycosyltransferase subfamily 4-like N-terminal" evidence="2">
    <location>
        <begin position="37"/>
        <end position="172"/>
    </location>
</feature>
<proteinExistence type="predicted"/>
<dbReference type="AlphaFoldDB" id="A0A4Q9R6R0"/>
<feature type="domain" description="Glycosyl transferase family 1" evidence="1">
    <location>
        <begin position="181"/>
        <end position="333"/>
    </location>
</feature>
<name>A0A4Q9R6R0_9GAMM</name>
<dbReference type="CDD" id="cd03811">
    <property type="entry name" value="GT4_GT28_WabH-like"/>
    <property type="match status" value="1"/>
</dbReference>
<evidence type="ECO:0000259" key="2">
    <source>
        <dbReference type="Pfam" id="PF13439"/>
    </source>
</evidence>
<comment type="caution">
    <text evidence="3">The sequence shown here is derived from an EMBL/GenBank/DDBJ whole genome shotgun (WGS) entry which is preliminary data.</text>
</comment>
<dbReference type="SUPFAM" id="SSF53756">
    <property type="entry name" value="UDP-Glycosyltransferase/glycogen phosphorylase"/>
    <property type="match status" value="1"/>
</dbReference>
<dbReference type="PANTHER" id="PTHR12526:SF637">
    <property type="entry name" value="GLYCOSYLTRANSFERASE EPSF-RELATED"/>
    <property type="match status" value="1"/>
</dbReference>
<evidence type="ECO:0000259" key="1">
    <source>
        <dbReference type="Pfam" id="PF00534"/>
    </source>
</evidence>
<sequence>MSHSDPWVLQICHGYDGPFLDCARQYASLFAGTRYKVLTVYLSGAADAEVEAGSASDEVVFLGYGSRDMRGLKLRIIRDIARLARSRDFRLCIAHRFKPTYIACLATRLPVIGVNHAFGVYRRFSRRSFAALFRKRLLLLGVSNAVRDDIRSCLPAWPEARIETLYNRIDIEAVQSQQVSREDARDHLGLPQEAWVVGNVGRLHPDKDQATLIRGFALALSSLPANSVLVIVGRGRLEAELRALAKELGVEQAVLFLGQVADAKRYFKAFDVFALTSDHEPFGMVLLEAMVADLPLLSSDAGGAPEVLGSRGRLFPLGDVQALASRLAEVASQAPADWRGHLQALFSDRAARERFSLLLERWGLMAEERCAP</sequence>
<protein>
    <submittedName>
        <fullName evidence="3">Glycosyltransferase</fullName>
    </submittedName>
</protein>
<keyword evidence="3" id="KW-0808">Transferase</keyword>
<dbReference type="GO" id="GO:0016757">
    <property type="term" value="F:glycosyltransferase activity"/>
    <property type="evidence" value="ECO:0007669"/>
    <property type="project" value="InterPro"/>
</dbReference>
<dbReference type="InterPro" id="IPR001296">
    <property type="entry name" value="Glyco_trans_1"/>
</dbReference>